<dbReference type="GO" id="GO:0031647">
    <property type="term" value="P:regulation of protein stability"/>
    <property type="evidence" value="ECO:0007669"/>
    <property type="project" value="UniProtKB-UniRule"/>
</dbReference>
<organism evidence="5 6">
    <name type="scientific">Schaedlerella arabinosiphila</name>
    <dbReference type="NCBI Taxonomy" id="2044587"/>
    <lineage>
        <taxon>Bacteria</taxon>
        <taxon>Bacillati</taxon>
        <taxon>Bacillota</taxon>
        <taxon>Clostridia</taxon>
        <taxon>Lachnospirales</taxon>
        <taxon>Lachnospiraceae</taxon>
        <taxon>Schaedlerella</taxon>
    </lineage>
</organism>
<keyword evidence="2 4" id="KW-1003">Cell membrane</keyword>
<reference evidence="5 6" key="1">
    <citation type="submission" date="2019-07" db="EMBL/GenBank/DDBJ databases">
        <title>Draft genome sequences of 15 bacterial species constituting the stable defined intestinal microbiota of the GM15 gnotobiotic mouse model.</title>
        <authorList>
            <person name="Elie C."/>
            <person name="Mathieu A."/>
            <person name="Saliou A."/>
            <person name="Darnaud M."/>
            <person name="Leulier F."/>
            <person name="Tamellini A."/>
        </authorList>
    </citation>
    <scope>NUCLEOTIDE SEQUENCE [LARGE SCALE GENOMIC DNA]</scope>
    <source>
        <strain evidence="6">ASF 502</strain>
    </source>
</reference>
<dbReference type="GO" id="GO:0017122">
    <property type="term" value="C:protein N-acetylglucosaminyltransferase complex"/>
    <property type="evidence" value="ECO:0007669"/>
    <property type="project" value="UniProtKB-UniRule"/>
</dbReference>
<evidence type="ECO:0000256" key="2">
    <source>
        <dbReference type="ARBA" id="ARBA00022475"/>
    </source>
</evidence>
<comment type="function">
    <text evidence="4">Required for polymorphic O-glycosylation of the serine-rich repeat protein in this bacteria. A stabilizing protein that is part of the accessory SecA2/SecY2 system specifically required to export serine-rich repeat cell wall proteins usually encoded upstream in the same operon. The GtfA-GtfB complex adds GlcNAc from UDP-GlcNAc to the substrate protein, attaching the first sugar residue. Stabilizes the glycosylation activity of GtfA. Has no N-acetylglucosaminyl transferase activity on its own.</text>
</comment>
<gene>
    <name evidence="4 5" type="primary">gtfB</name>
    <name evidence="5" type="ORF">FMM80_13875</name>
</gene>
<sequence length="449" mass="52536">MELHSGSEEVILLFERYSMDSRRLHRSFKQAGCRHIAVAIEDDGFLPEDVMSVYGYFMGDNRGKQEKTGRQMCWNAIEIPGGRENADEGVYGRYQSRGKIFYAGLKHKKQVKTVNWYDERDRIRTSDHYNRHGAVYARTAYDEKGNRVRKSWFSPDGFEVIAEDFTTGAVLLNTGEEVKAFREKLDLVLYFFKKTGFEQRRVFYNSLAMPFFVSNRLCESGKRDVLFWQEPVGKAIPWNMQMILRGKARRTAEVLVQRRTPYERLLELGADAEKVRKLGLVYRFQRENGHKPEALICTNSENVEHCREIVSALPQMHFHIAALTMMSPKLMRVGEYENVTLYPAAGKEEIRELFRTCDFYLDINHMGEIVSAVYRAFLHNHLIFAFEETAHNRDYVAKERIYPVRNWEGMVEDMKVIMRNEKLMERCLQRQREGALAEDEGGYGRVMEE</sequence>
<evidence type="ECO:0000256" key="3">
    <source>
        <dbReference type="ARBA" id="ARBA00023136"/>
    </source>
</evidence>
<evidence type="ECO:0000256" key="4">
    <source>
        <dbReference type="HAMAP-Rule" id="MF_01473"/>
    </source>
</evidence>
<name>A0A9X5C8K5_9FIRM</name>
<dbReference type="OrthoDB" id="2136618at2"/>
<dbReference type="EMBL" id="VIRB01000080">
    <property type="protein sequence ID" value="NDO69710.1"/>
    <property type="molecule type" value="Genomic_DNA"/>
</dbReference>
<protein>
    <recommendedName>
        <fullName evidence="4">UDP-N-acetylglucosamine--peptide N-acetylglucosaminyltransferase stabilizing protein GtfB</fullName>
    </recommendedName>
    <alternativeName>
        <fullName evidence="4">Glycosyltransferase stabilizing protein GtfB</fullName>
    </alternativeName>
</protein>
<proteinExistence type="inferred from homology"/>
<evidence type="ECO:0000256" key="1">
    <source>
        <dbReference type="ARBA" id="ARBA00004922"/>
    </source>
</evidence>
<comment type="subunit">
    <text evidence="4">Forms a heterotetramer with 2 subunits each of GtfA and GtfB. Part of the accessory SecA2/SecY2 protein translocation apparatus.</text>
</comment>
<dbReference type="Proteomes" id="UP000474104">
    <property type="component" value="Unassembled WGS sequence"/>
</dbReference>
<evidence type="ECO:0000313" key="6">
    <source>
        <dbReference type="Proteomes" id="UP000474104"/>
    </source>
</evidence>
<keyword evidence="3 4" id="KW-0472">Membrane</keyword>
<comment type="pathway">
    <text evidence="1 4">Protein modification; protein glycosylation.</text>
</comment>
<dbReference type="GO" id="GO:0005886">
    <property type="term" value="C:plasma membrane"/>
    <property type="evidence" value="ECO:0007669"/>
    <property type="project" value="UniProtKB-SubCell"/>
</dbReference>
<comment type="caution">
    <text evidence="5">The sequence shown here is derived from an EMBL/GenBank/DDBJ whole genome shotgun (WGS) entry which is preliminary data.</text>
</comment>
<dbReference type="RefSeq" id="WP_083910056.1">
    <property type="nucleotide sequence ID" value="NZ_VIRB01000080.1"/>
</dbReference>
<dbReference type="NCBIfam" id="TIGR02919">
    <property type="entry name" value="accessory Sec system glycosylation chaperone GtfB"/>
    <property type="match status" value="1"/>
</dbReference>
<comment type="similarity">
    <text evidence="4">Belongs to the GtfB family.</text>
</comment>
<dbReference type="InterPro" id="IPR014268">
    <property type="entry name" value="GtfB"/>
</dbReference>
<accession>A0A9X5C8K5</accession>
<evidence type="ECO:0000313" key="5">
    <source>
        <dbReference type="EMBL" id="NDO69710.1"/>
    </source>
</evidence>
<comment type="subcellular location">
    <subcellularLocation>
        <location evidence="4">Cell membrane</location>
        <topology evidence="4">Peripheral membrane protein</topology>
    </subcellularLocation>
</comment>
<dbReference type="HAMAP" id="MF_01473">
    <property type="entry name" value="GtfB"/>
    <property type="match status" value="1"/>
</dbReference>
<dbReference type="AlphaFoldDB" id="A0A9X5C8K5"/>